<dbReference type="EMBL" id="LN794158">
    <property type="protein sequence ID" value="CEN55443.1"/>
    <property type="molecule type" value="Genomic_DNA"/>
</dbReference>
<evidence type="ECO:0000256" key="6">
    <source>
        <dbReference type="ARBA" id="ARBA00022691"/>
    </source>
</evidence>
<evidence type="ECO:0000256" key="7">
    <source>
        <dbReference type="ARBA" id="ARBA00022756"/>
    </source>
</evidence>
<comment type="catalytic activity">
    <reaction evidence="1 8">
        <text>malonyl-[ACP] + S-adenosyl-L-methionine = malonyl-[ACP] methyl ester + S-adenosyl-L-homocysteine</text>
        <dbReference type="Rhea" id="RHEA:17105"/>
        <dbReference type="Rhea" id="RHEA-COMP:9623"/>
        <dbReference type="Rhea" id="RHEA-COMP:9954"/>
        <dbReference type="ChEBI" id="CHEBI:57856"/>
        <dbReference type="ChEBI" id="CHEBI:59789"/>
        <dbReference type="ChEBI" id="CHEBI:78449"/>
        <dbReference type="ChEBI" id="CHEBI:78845"/>
        <dbReference type="EC" id="2.1.1.197"/>
    </reaction>
</comment>
<dbReference type="GO" id="GO:0009102">
    <property type="term" value="P:biotin biosynthetic process"/>
    <property type="evidence" value="ECO:0007669"/>
    <property type="project" value="UniProtKB-UniRule"/>
</dbReference>
<dbReference type="HAMAP" id="MF_00835">
    <property type="entry name" value="BioC"/>
    <property type="match status" value="1"/>
</dbReference>
<keyword evidence="5 8" id="KW-0808">Transferase</keyword>
<evidence type="ECO:0000256" key="4">
    <source>
        <dbReference type="ARBA" id="ARBA00022603"/>
    </source>
</evidence>
<evidence type="ECO:0000256" key="2">
    <source>
        <dbReference type="ARBA" id="ARBA00004746"/>
    </source>
</evidence>
<protein>
    <recommendedName>
        <fullName evidence="3 8">Malonyl-[acyl-carrier protein] O-methyltransferase</fullName>
        <shortName evidence="8">Malonyl-ACP O-methyltransferase</shortName>
        <ecNumber evidence="3 8">2.1.1.197</ecNumber>
    </recommendedName>
    <alternativeName>
        <fullName evidence="8">Biotin synthesis protein BioC</fullName>
    </alternativeName>
</protein>
<keyword evidence="7 8" id="KW-0093">Biotin biosynthesis</keyword>
<dbReference type="HOGENOM" id="CLU_046586_2_1_4"/>
<evidence type="ECO:0000256" key="8">
    <source>
        <dbReference type="HAMAP-Rule" id="MF_00835"/>
    </source>
</evidence>
<comment type="similarity">
    <text evidence="8">Belongs to the methyltransferase superfamily.</text>
</comment>
<dbReference type="PANTHER" id="PTHR13090">
    <property type="entry name" value="ARGININE-HYDROXYLASE NDUFAF5, MITOCHONDRIAL"/>
    <property type="match status" value="1"/>
</dbReference>
<dbReference type="STRING" id="1581680.BN1209_0394"/>
<keyword evidence="11" id="KW-1185">Reference proteome</keyword>
<dbReference type="GO" id="GO:0008757">
    <property type="term" value="F:S-adenosylmethionine-dependent methyltransferase activity"/>
    <property type="evidence" value="ECO:0007669"/>
    <property type="project" value="InterPro"/>
</dbReference>
<accession>A0A0B7IT32</accession>
<evidence type="ECO:0000259" key="9">
    <source>
        <dbReference type="Pfam" id="PF08241"/>
    </source>
</evidence>
<dbReference type="GO" id="GO:0010340">
    <property type="term" value="F:carboxyl-O-methyltransferase activity"/>
    <property type="evidence" value="ECO:0007669"/>
    <property type="project" value="UniProtKB-UniRule"/>
</dbReference>
<evidence type="ECO:0000256" key="1">
    <source>
        <dbReference type="ARBA" id="ARBA00000852"/>
    </source>
</evidence>
<dbReference type="GO" id="GO:0032259">
    <property type="term" value="P:methylation"/>
    <property type="evidence" value="ECO:0007669"/>
    <property type="project" value="UniProtKB-KW"/>
</dbReference>
<dbReference type="KEGG" id="mbac:BN1209_0394"/>
<dbReference type="InterPro" id="IPR011814">
    <property type="entry name" value="BioC"/>
</dbReference>
<dbReference type="NCBIfam" id="TIGR02072">
    <property type="entry name" value="BioC"/>
    <property type="match status" value="1"/>
</dbReference>
<dbReference type="InterPro" id="IPR050602">
    <property type="entry name" value="Malonyl-ACP_OMT"/>
</dbReference>
<comment type="pathway">
    <text evidence="2 8">Cofactor biosynthesis; biotin biosynthesis.</text>
</comment>
<keyword evidence="6 8" id="KW-0949">S-adenosyl-L-methionine</keyword>
<dbReference type="RefSeq" id="WP_045750714.1">
    <property type="nucleotide sequence ID" value="NZ_LN794158.1"/>
</dbReference>
<feature type="domain" description="Methyltransferase type 11" evidence="9">
    <location>
        <begin position="58"/>
        <end position="163"/>
    </location>
</feature>
<dbReference type="PANTHER" id="PTHR13090:SF1">
    <property type="entry name" value="ARGININE-HYDROXYLASE NDUFAF5, MITOCHONDRIAL"/>
    <property type="match status" value="1"/>
</dbReference>
<dbReference type="UniPathway" id="UPA00078"/>
<dbReference type="Gene3D" id="3.40.50.150">
    <property type="entry name" value="Vaccinia Virus protein VP39"/>
    <property type="match status" value="1"/>
</dbReference>
<dbReference type="CDD" id="cd02440">
    <property type="entry name" value="AdoMet_MTases"/>
    <property type="match status" value="1"/>
</dbReference>
<dbReference type="InterPro" id="IPR013216">
    <property type="entry name" value="Methyltransf_11"/>
</dbReference>
<dbReference type="InterPro" id="IPR029063">
    <property type="entry name" value="SAM-dependent_MTases_sf"/>
</dbReference>
<dbReference type="Proteomes" id="UP000056322">
    <property type="component" value="Chromosome 1"/>
</dbReference>
<gene>
    <name evidence="8 10" type="primary">bioC</name>
    <name evidence="10" type="ORF">BN1209_0394</name>
</gene>
<comment type="function">
    <text evidence="8">Converts the free carboxyl group of a malonyl-thioester to its methyl ester by transfer of a methyl group from S-adenosyl-L-methionine (SAM). It allows to synthesize pimeloyl-ACP via the fatty acid synthetic pathway.</text>
</comment>
<evidence type="ECO:0000313" key="10">
    <source>
        <dbReference type="EMBL" id="CEN55443.1"/>
    </source>
</evidence>
<dbReference type="EC" id="2.1.1.197" evidence="3 8"/>
<name>A0A0B7IT32_9PROT</name>
<organism evidence="10 11">
    <name type="scientific">Candidatus Methylopumilus turicensis</name>
    <dbReference type="NCBI Taxonomy" id="1581680"/>
    <lineage>
        <taxon>Bacteria</taxon>
        <taxon>Pseudomonadati</taxon>
        <taxon>Pseudomonadota</taxon>
        <taxon>Betaproteobacteria</taxon>
        <taxon>Nitrosomonadales</taxon>
        <taxon>Methylophilaceae</taxon>
        <taxon>Candidatus Methylopumilus</taxon>
    </lineage>
</organism>
<dbReference type="AlphaFoldDB" id="A0A0B7IT32"/>
<evidence type="ECO:0000256" key="5">
    <source>
        <dbReference type="ARBA" id="ARBA00022679"/>
    </source>
</evidence>
<dbReference type="SUPFAM" id="SSF53335">
    <property type="entry name" value="S-adenosyl-L-methionine-dependent methyltransferases"/>
    <property type="match status" value="1"/>
</dbReference>
<evidence type="ECO:0000256" key="3">
    <source>
        <dbReference type="ARBA" id="ARBA00012327"/>
    </source>
</evidence>
<reference evidence="11" key="1">
    <citation type="submission" date="2014-12" db="EMBL/GenBank/DDBJ databases">
        <authorList>
            <person name="Salcher M.M."/>
        </authorList>
    </citation>
    <scope>NUCLEOTIDE SEQUENCE [LARGE SCALE GENOMIC DNA]</scope>
    <source>
        <strain evidence="11">MMS-10A-171</strain>
    </source>
</reference>
<dbReference type="GO" id="GO:0102130">
    <property type="term" value="F:malonyl-CoA methyltransferase activity"/>
    <property type="evidence" value="ECO:0007669"/>
    <property type="project" value="UniProtKB-EC"/>
</dbReference>
<evidence type="ECO:0000313" key="11">
    <source>
        <dbReference type="Proteomes" id="UP000056322"/>
    </source>
</evidence>
<keyword evidence="4 8" id="KW-0489">Methyltransferase</keyword>
<dbReference type="OrthoDB" id="9760689at2"/>
<sequence length="305" mass="33766">MSQAPSEQDVYHLDKARVRASFDRAANTYDAAAVMQKLVREEMLSRLDLVSMQPTSILDAGCGTGHASQALMQKYPKSQVVSLDLAMGMLHKSQSTNTSLIQRIKQTLGVNKQHFLCADIEQLPLADASLDMVWSNLAIQWCNDLDAAFTHIHRVLRHEGLLTFSTLGPDTLKELRAASSVDGEHVHVSRFIDMHDIGDALVRAGFAAPVLDVEHITLTYNDVMAVMRDLKAIGAHNAADGRSRGLQGRGFLKQIAEHYERFRKDGKLPATFEVIYGHAWKPAARPKTKIDLEAGFAPVTFHAKK</sequence>
<dbReference type="Pfam" id="PF08241">
    <property type="entry name" value="Methyltransf_11"/>
    <property type="match status" value="1"/>
</dbReference>
<proteinExistence type="inferred from homology"/>